<feature type="signal peptide" evidence="2">
    <location>
        <begin position="1"/>
        <end position="18"/>
    </location>
</feature>
<name>A0ABQ6P5U1_9SPHN</name>
<protein>
    <recommendedName>
        <fullName evidence="5">Elongation factor P</fullName>
    </recommendedName>
</protein>
<sequence length="135" mass="14016">MPVSCLLLAITAAPPAFATPGGDLSTLHNGRWTCEMPGTAVSQPKPEASEGFRIMPDSSYRTPDGTSGGGYLLLGRALTFTSGPYNGRRFEAQSASTVLQLDSDGRRTGLRCVRVGPPVGGFSDAPQAVLTDGSN</sequence>
<evidence type="ECO:0000256" key="1">
    <source>
        <dbReference type="SAM" id="MobiDB-lite"/>
    </source>
</evidence>
<dbReference type="EMBL" id="BTFW01000001">
    <property type="protein sequence ID" value="GMM60245.1"/>
    <property type="molecule type" value="Genomic_DNA"/>
</dbReference>
<proteinExistence type="predicted"/>
<organism evidence="3 4">
    <name type="scientific">Novosphingobium pituita</name>
    <dbReference type="NCBI Taxonomy" id="3056842"/>
    <lineage>
        <taxon>Bacteria</taxon>
        <taxon>Pseudomonadati</taxon>
        <taxon>Pseudomonadota</taxon>
        <taxon>Alphaproteobacteria</taxon>
        <taxon>Sphingomonadales</taxon>
        <taxon>Sphingomonadaceae</taxon>
        <taxon>Novosphingobium</taxon>
    </lineage>
</organism>
<feature type="chain" id="PRO_5045791970" description="Elongation factor P" evidence="2">
    <location>
        <begin position="19"/>
        <end position="135"/>
    </location>
</feature>
<keyword evidence="2" id="KW-0732">Signal</keyword>
<evidence type="ECO:0000313" key="3">
    <source>
        <dbReference type="EMBL" id="GMM60245.1"/>
    </source>
</evidence>
<evidence type="ECO:0000313" key="4">
    <source>
        <dbReference type="Proteomes" id="UP001187221"/>
    </source>
</evidence>
<comment type="caution">
    <text evidence="3">The sequence shown here is derived from an EMBL/GenBank/DDBJ whole genome shotgun (WGS) entry which is preliminary data.</text>
</comment>
<reference evidence="3 4" key="1">
    <citation type="submission" date="2023-06" db="EMBL/GenBank/DDBJ databases">
        <title>Draft genome sequence of Novosphingobium sp. strain IK01.</title>
        <authorList>
            <person name="Hatamoto M."/>
            <person name="Ikarashi T."/>
            <person name="Yamaguchi T."/>
        </authorList>
    </citation>
    <scope>NUCLEOTIDE SEQUENCE [LARGE SCALE GENOMIC DNA]</scope>
    <source>
        <strain evidence="3 4">IK01</strain>
    </source>
</reference>
<dbReference type="Proteomes" id="UP001187221">
    <property type="component" value="Unassembled WGS sequence"/>
</dbReference>
<evidence type="ECO:0000256" key="2">
    <source>
        <dbReference type="SAM" id="SignalP"/>
    </source>
</evidence>
<accession>A0ABQ6P5U1</accession>
<gene>
    <name evidence="3" type="ORF">NUTIK01_10220</name>
</gene>
<evidence type="ECO:0008006" key="5">
    <source>
        <dbReference type="Google" id="ProtNLM"/>
    </source>
</evidence>
<feature type="region of interest" description="Disordered" evidence="1">
    <location>
        <begin position="38"/>
        <end position="63"/>
    </location>
</feature>
<keyword evidence="4" id="KW-1185">Reference proteome</keyword>